<protein>
    <recommendedName>
        <fullName evidence="1">Piwi domain-containing protein</fullName>
    </recommendedName>
</protein>
<dbReference type="PROSITE" id="PS50822">
    <property type="entry name" value="PIWI"/>
    <property type="match status" value="1"/>
</dbReference>
<accession>A0AAU9PJU9</accession>
<proteinExistence type="predicted"/>
<dbReference type="InterPro" id="IPR012337">
    <property type="entry name" value="RNaseH-like_sf"/>
</dbReference>
<keyword evidence="3" id="KW-1185">Reference proteome</keyword>
<dbReference type="InterPro" id="IPR003165">
    <property type="entry name" value="Piwi"/>
</dbReference>
<dbReference type="EMBL" id="CAKMRJ010005634">
    <property type="protein sequence ID" value="CAH1450496.1"/>
    <property type="molecule type" value="Genomic_DNA"/>
</dbReference>
<dbReference type="GO" id="GO:0003676">
    <property type="term" value="F:nucleic acid binding"/>
    <property type="evidence" value="ECO:0007669"/>
    <property type="project" value="InterPro"/>
</dbReference>
<sequence length="337" mass="38270">MTYSFGEEGPAIVQLQKWESSRLQANLTQFHEAFLSPTRELILLLSYHHEAEAVSCIVSYPMLSDINSLAWGICEDSNSQHEGALFREFLFVVGDHGLTAHAFCQSTECSSESLEPMPDVDSEEWVEWVPSNDAKHINKPENDGWDLKVSRIRRLQLALNYLNFQEIEISLEMLAGVSLAEEGVLRFAHHLGFSGVPSLLAFPPGCKSSDCIMRYTGELSVDAVTDWFATIILSLPLIALCRNNHEVPIRKPVEENWERIRVLQKAYMSLEEGYMPPVTSIVVLKRHHTRFFPMKHGGTVVDTKICHQMEFDFYLCSHAGIQGTSKPTHYHLLYDEN</sequence>
<name>A0AAU9PJU9_9ASTR</name>
<evidence type="ECO:0000313" key="2">
    <source>
        <dbReference type="EMBL" id="CAH1450496.1"/>
    </source>
</evidence>
<dbReference type="Proteomes" id="UP001157418">
    <property type="component" value="Unassembled WGS sequence"/>
</dbReference>
<dbReference type="SUPFAM" id="SSF53098">
    <property type="entry name" value="Ribonuclease H-like"/>
    <property type="match status" value="1"/>
</dbReference>
<dbReference type="Pfam" id="PF02171">
    <property type="entry name" value="Piwi"/>
    <property type="match status" value="1"/>
</dbReference>
<dbReference type="SMART" id="SM00950">
    <property type="entry name" value="Piwi"/>
    <property type="match status" value="1"/>
</dbReference>
<feature type="domain" description="Piwi" evidence="1">
    <location>
        <begin position="260"/>
        <end position="337"/>
    </location>
</feature>
<evidence type="ECO:0000313" key="3">
    <source>
        <dbReference type="Proteomes" id="UP001157418"/>
    </source>
</evidence>
<evidence type="ECO:0000259" key="1">
    <source>
        <dbReference type="PROSITE" id="PS50822"/>
    </source>
</evidence>
<gene>
    <name evidence="2" type="ORF">LVIROSA_LOCUS35921</name>
</gene>
<organism evidence="2 3">
    <name type="scientific">Lactuca virosa</name>
    <dbReference type="NCBI Taxonomy" id="75947"/>
    <lineage>
        <taxon>Eukaryota</taxon>
        <taxon>Viridiplantae</taxon>
        <taxon>Streptophyta</taxon>
        <taxon>Embryophyta</taxon>
        <taxon>Tracheophyta</taxon>
        <taxon>Spermatophyta</taxon>
        <taxon>Magnoliopsida</taxon>
        <taxon>eudicotyledons</taxon>
        <taxon>Gunneridae</taxon>
        <taxon>Pentapetalae</taxon>
        <taxon>asterids</taxon>
        <taxon>campanulids</taxon>
        <taxon>Asterales</taxon>
        <taxon>Asteraceae</taxon>
        <taxon>Cichorioideae</taxon>
        <taxon>Cichorieae</taxon>
        <taxon>Lactucinae</taxon>
        <taxon>Lactuca</taxon>
    </lineage>
</organism>
<dbReference type="AlphaFoldDB" id="A0AAU9PJU9"/>
<dbReference type="Gene3D" id="3.30.420.10">
    <property type="entry name" value="Ribonuclease H-like superfamily/Ribonuclease H"/>
    <property type="match status" value="1"/>
</dbReference>
<reference evidence="2 3" key="1">
    <citation type="submission" date="2022-01" db="EMBL/GenBank/DDBJ databases">
        <authorList>
            <person name="Xiong W."/>
            <person name="Schranz E."/>
        </authorList>
    </citation>
    <scope>NUCLEOTIDE SEQUENCE [LARGE SCALE GENOMIC DNA]</scope>
</reference>
<dbReference type="InterPro" id="IPR036397">
    <property type="entry name" value="RNaseH_sf"/>
</dbReference>
<comment type="caution">
    <text evidence="2">The sequence shown here is derived from an EMBL/GenBank/DDBJ whole genome shotgun (WGS) entry which is preliminary data.</text>
</comment>
<dbReference type="PANTHER" id="PTHR22891">
    <property type="entry name" value="EUKARYOTIC TRANSLATION INITIATION FACTOR 2C"/>
    <property type="match status" value="1"/>
</dbReference>